<evidence type="ECO:0000256" key="6">
    <source>
        <dbReference type="NCBIfam" id="TIGR02488"/>
    </source>
</evidence>
<dbReference type="Pfam" id="PF06429">
    <property type="entry name" value="Flg_bbr_C"/>
    <property type="match status" value="1"/>
</dbReference>
<accession>A0A7G5IK16</accession>
<dbReference type="NCBIfam" id="TIGR02488">
    <property type="entry name" value="flgG_G_neg"/>
    <property type="match status" value="1"/>
</dbReference>
<dbReference type="InterPro" id="IPR001444">
    <property type="entry name" value="Flag_bb_rod_N"/>
</dbReference>
<evidence type="ECO:0000259" key="9">
    <source>
        <dbReference type="Pfam" id="PF06429"/>
    </source>
</evidence>
<dbReference type="InterPro" id="IPR037925">
    <property type="entry name" value="FlgE/F/G-like"/>
</dbReference>
<dbReference type="KEGG" id="sand:H3309_04260"/>
<organism evidence="11 12">
    <name type="scientific">Sandaracinobacteroides saxicola</name>
    <dbReference type="NCBI Taxonomy" id="2759707"/>
    <lineage>
        <taxon>Bacteria</taxon>
        <taxon>Pseudomonadati</taxon>
        <taxon>Pseudomonadota</taxon>
        <taxon>Alphaproteobacteria</taxon>
        <taxon>Sphingomonadales</taxon>
        <taxon>Sphingosinicellaceae</taxon>
        <taxon>Sandaracinobacteroides</taxon>
    </lineage>
</organism>
<dbReference type="NCBIfam" id="TIGR03506">
    <property type="entry name" value="FlgEFG_subfam"/>
    <property type="match status" value="2"/>
</dbReference>
<keyword evidence="11" id="KW-0966">Cell projection</keyword>
<dbReference type="PANTHER" id="PTHR30435:SF19">
    <property type="entry name" value="FLAGELLAR BASAL-BODY ROD PROTEIN FLGG"/>
    <property type="match status" value="1"/>
</dbReference>
<sequence>MRALSTAATGMMAQQLNVDVIANNIANMTTTGFKRQRAEFADLLYSAQARVGAGTSAEDTRAPTGIHIGSGVRAAGVYRVNEQGSLAQTSNRYDLAIEGRGYFRIQLPGGEEAYTRDGSFQVSESGELVTSEGYRVLPSITVPPQATDVMIGRTGQVQVKMPGETEPQTLGQLELSTFVNDAGLEAIGGNMLRQSAASGDAINGTPGEEGFGLLSQGFLESSNVSAVAEMTELIKGQRAYDLNSRVVKAADEMLQTSAMVR</sequence>
<evidence type="ECO:0000256" key="1">
    <source>
        <dbReference type="ARBA" id="ARBA00004117"/>
    </source>
</evidence>
<name>A0A7G5IK16_9SPHN</name>
<dbReference type="PANTHER" id="PTHR30435">
    <property type="entry name" value="FLAGELLAR PROTEIN"/>
    <property type="match status" value="1"/>
</dbReference>
<comment type="subcellular location">
    <subcellularLocation>
        <location evidence="1 7">Bacterial flagellum basal body</location>
    </subcellularLocation>
</comment>
<gene>
    <name evidence="11" type="primary">flgG</name>
    <name evidence="11" type="ORF">H3309_04260</name>
</gene>
<keyword evidence="4 7" id="KW-0975">Bacterial flagellum</keyword>
<keyword evidence="11" id="KW-0282">Flagellum</keyword>
<evidence type="ECO:0000256" key="7">
    <source>
        <dbReference type="RuleBase" id="RU362116"/>
    </source>
</evidence>
<dbReference type="GO" id="GO:0071978">
    <property type="term" value="P:bacterial-type flagellum-dependent swarming motility"/>
    <property type="evidence" value="ECO:0007669"/>
    <property type="project" value="TreeGrafter"/>
</dbReference>
<dbReference type="EMBL" id="CP059851">
    <property type="protein sequence ID" value="QMW23708.1"/>
    <property type="molecule type" value="Genomic_DNA"/>
</dbReference>
<dbReference type="InterPro" id="IPR053967">
    <property type="entry name" value="LlgE_F_G-like_D1"/>
</dbReference>
<dbReference type="AlphaFoldDB" id="A0A7G5IK16"/>
<keyword evidence="12" id="KW-1185">Reference proteome</keyword>
<feature type="domain" description="Flagellar basal-body/hook protein C-terminal" evidence="9">
    <location>
        <begin position="216"/>
        <end position="257"/>
    </location>
</feature>
<evidence type="ECO:0000313" key="11">
    <source>
        <dbReference type="EMBL" id="QMW23708.1"/>
    </source>
</evidence>
<proteinExistence type="inferred from homology"/>
<evidence type="ECO:0000256" key="4">
    <source>
        <dbReference type="ARBA" id="ARBA00023143"/>
    </source>
</evidence>
<protein>
    <recommendedName>
        <fullName evidence="3 6">Flagellar basal-body rod protein FlgG</fullName>
    </recommendedName>
    <alternativeName>
        <fullName evidence="5 7">Distal rod protein</fullName>
    </alternativeName>
</protein>
<dbReference type="InterPro" id="IPR010930">
    <property type="entry name" value="Flg_bb/hook_C_dom"/>
</dbReference>
<dbReference type="InterPro" id="IPR012834">
    <property type="entry name" value="FlgG_G_neg"/>
</dbReference>
<feature type="domain" description="Flagellar hook protein FlgE/F/G-like D1" evidence="10">
    <location>
        <begin position="96"/>
        <end position="159"/>
    </location>
</feature>
<comment type="similarity">
    <text evidence="2 7">Belongs to the flagella basal body rod proteins family.</text>
</comment>
<reference evidence="11 12" key="1">
    <citation type="submission" date="2020-07" db="EMBL/GenBank/DDBJ databases">
        <title>Complete genome sequence for Sandaracinobacter sp. M6.</title>
        <authorList>
            <person name="Tang Y."/>
            <person name="Liu Q."/>
            <person name="Guo Z."/>
            <person name="Lei P."/>
            <person name="Huang B."/>
        </authorList>
    </citation>
    <scope>NUCLEOTIDE SEQUENCE [LARGE SCALE GENOMIC DNA]</scope>
    <source>
        <strain evidence="11 12">M6</strain>
    </source>
</reference>
<keyword evidence="11" id="KW-0969">Cilium</keyword>
<dbReference type="Pfam" id="PF22692">
    <property type="entry name" value="LlgE_F_G_D1"/>
    <property type="match status" value="1"/>
</dbReference>
<evidence type="ECO:0000256" key="3">
    <source>
        <dbReference type="ARBA" id="ARBA00017948"/>
    </source>
</evidence>
<comment type="subunit">
    <text evidence="7">The basal body constitutes a major portion of the flagellar organelle and consists of four rings (L,P,S, and M) mounted on a central rod. The rod consists of about 26 subunits of FlgG in the distal portion, and FlgB, FlgC and FlgF are thought to build up the proximal portion of the rod with about 6 subunits each.</text>
</comment>
<evidence type="ECO:0000313" key="12">
    <source>
        <dbReference type="Proteomes" id="UP000515292"/>
    </source>
</evidence>
<dbReference type="Proteomes" id="UP000515292">
    <property type="component" value="Chromosome"/>
</dbReference>
<dbReference type="Pfam" id="PF00460">
    <property type="entry name" value="Flg_bb_rod"/>
    <property type="match status" value="1"/>
</dbReference>
<dbReference type="RefSeq" id="WP_182297531.1">
    <property type="nucleotide sequence ID" value="NZ_CP059851.1"/>
</dbReference>
<evidence type="ECO:0000256" key="5">
    <source>
        <dbReference type="ARBA" id="ARBA00032912"/>
    </source>
</evidence>
<dbReference type="InterPro" id="IPR020013">
    <property type="entry name" value="Flagellar_FlgE/F/G"/>
</dbReference>
<dbReference type="GO" id="GO:0009426">
    <property type="term" value="C:bacterial-type flagellum basal body, distal rod"/>
    <property type="evidence" value="ECO:0007669"/>
    <property type="project" value="UniProtKB-UniRule"/>
</dbReference>
<feature type="domain" description="Flagellar basal body rod protein N-terminal" evidence="8">
    <location>
        <begin position="4"/>
        <end position="34"/>
    </location>
</feature>
<dbReference type="SUPFAM" id="SSF117143">
    <property type="entry name" value="Flagellar hook protein flgE"/>
    <property type="match status" value="1"/>
</dbReference>
<evidence type="ECO:0000259" key="8">
    <source>
        <dbReference type="Pfam" id="PF00460"/>
    </source>
</evidence>
<evidence type="ECO:0000256" key="2">
    <source>
        <dbReference type="ARBA" id="ARBA00009677"/>
    </source>
</evidence>
<evidence type="ECO:0000259" key="10">
    <source>
        <dbReference type="Pfam" id="PF22692"/>
    </source>
</evidence>